<evidence type="ECO:0000256" key="5">
    <source>
        <dbReference type="ARBA" id="ARBA00038437"/>
    </source>
</evidence>
<dbReference type="InterPro" id="IPR014001">
    <property type="entry name" value="Helicase_ATP-bd"/>
</dbReference>
<dbReference type="InterPro" id="IPR011545">
    <property type="entry name" value="DEAD/DEAH_box_helicase_dom"/>
</dbReference>
<gene>
    <name evidence="11" type="ORF">LR394_37895</name>
</gene>
<dbReference type="CDD" id="cd18787">
    <property type="entry name" value="SF2_C_DEAD"/>
    <property type="match status" value="1"/>
</dbReference>
<dbReference type="Gene3D" id="3.40.50.300">
    <property type="entry name" value="P-loop containing nucleotide triphosphate hydrolases"/>
    <property type="match status" value="2"/>
</dbReference>
<feature type="domain" description="Helicase ATP-binding" evidence="8">
    <location>
        <begin position="92"/>
        <end position="267"/>
    </location>
</feature>
<dbReference type="PANTHER" id="PTHR47959">
    <property type="entry name" value="ATP-DEPENDENT RNA HELICASE RHLE-RELATED"/>
    <property type="match status" value="1"/>
</dbReference>
<name>A0A9X1NP33_9ACTN</name>
<evidence type="ECO:0000256" key="6">
    <source>
        <dbReference type="PROSITE-ProRule" id="PRU00552"/>
    </source>
</evidence>
<comment type="similarity">
    <text evidence="5">Belongs to the DEAD box helicase family.</text>
</comment>
<dbReference type="InterPro" id="IPR027417">
    <property type="entry name" value="P-loop_NTPase"/>
</dbReference>
<dbReference type="Proteomes" id="UP001138997">
    <property type="component" value="Unassembled WGS sequence"/>
</dbReference>
<evidence type="ECO:0000259" key="10">
    <source>
        <dbReference type="PROSITE" id="PS51195"/>
    </source>
</evidence>
<feature type="compositionally biased region" description="Low complexity" evidence="7">
    <location>
        <begin position="29"/>
        <end position="43"/>
    </location>
</feature>
<dbReference type="InterPro" id="IPR050079">
    <property type="entry name" value="DEAD_box_RNA_helicase"/>
</dbReference>
<evidence type="ECO:0000313" key="12">
    <source>
        <dbReference type="Proteomes" id="UP001138997"/>
    </source>
</evidence>
<dbReference type="InterPro" id="IPR014014">
    <property type="entry name" value="RNA_helicase_DEAD_Q_motif"/>
</dbReference>
<dbReference type="PANTHER" id="PTHR47959:SF13">
    <property type="entry name" value="ATP-DEPENDENT RNA HELICASE RHLE"/>
    <property type="match status" value="1"/>
</dbReference>
<keyword evidence="12" id="KW-1185">Reference proteome</keyword>
<keyword evidence="2" id="KW-0378">Hydrolase</keyword>
<dbReference type="AlphaFoldDB" id="A0A9X1NP33"/>
<dbReference type="GO" id="GO:0016787">
    <property type="term" value="F:hydrolase activity"/>
    <property type="evidence" value="ECO:0007669"/>
    <property type="project" value="UniProtKB-KW"/>
</dbReference>
<accession>A0A9X1NP33</accession>
<proteinExistence type="inferred from homology"/>
<dbReference type="InterPro" id="IPR044742">
    <property type="entry name" value="DEAD/DEAH_RhlB"/>
</dbReference>
<feature type="short sequence motif" description="Q motif" evidence="6">
    <location>
        <begin position="61"/>
        <end position="89"/>
    </location>
</feature>
<reference evidence="11" key="1">
    <citation type="submission" date="2021-11" db="EMBL/GenBank/DDBJ databases">
        <title>Streptomyces corallinus and Kineosporia corallina sp. nov., two new coral-derived marine actinobacteria.</title>
        <authorList>
            <person name="Buangrab K."/>
            <person name="Sutthacheep M."/>
            <person name="Yeemin T."/>
            <person name="Harunari E."/>
            <person name="Igarashi Y."/>
            <person name="Sripreechasak P."/>
            <person name="Kanchanasin P."/>
            <person name="Tanasupawat S."/>
            <person name="Phongsopitanun W."/>
        </authorList>
    </citation>
    <scope>NUCLEOTIDE SEQUENCE</scope>
    <source>
        <strain evidence="11">JCM 31032</strain>
    </source>
</reference>
<dbReference type="Pfam" id="PF00271">
    <property type="entry name" value="Helicase_C"/>
    <property type="match status" value="1"/>
</dbReference>
<feature type="compositionally biased region" description="Low complexity" evidence="7">
    <location>
        <begin position="499"/>
        <end position="511"/>
    </location>
</feature>
<evidence type="ECO:0000259" key="9">
    <source>
        <dbReference type="PROSITE" id="PS51194"/>
    </source>
</evidence>
<dbReference type="PROSITE" id="PS51194">
    <property type="entry name" value="HELICASE_CTER"/>
    <property type="match status" value="1"/>
</dbReference>
<evidence type="ECO:0000256" key="4">
    <source>
        <dbReference type="ARBA" id="ARBA00022840"/>
    </source>
</evidence>
<dbReference type="PROSITE" id="PS51192">
    <property type="entry name" value="HELICASE_ATP_BIND_1"/>
    <property type="match status" value="1"/>
</dbReference>
<dbReference type="CDD" id="cd00268">
    <property type="entry name" value="DEADc"/>
    <property type="match status" value="1"/>
</dbReference>
<dbReference type="SMART" id="SM00487">
    <property type="entry name" value="DEXDc"/>
    <property type="match status" value="1"/>
</dbReference>
<feature type="domain" description="DEAD-box RNA helicase Q" evidence="10">
    <location>
        <begin position="61"/>
        <end position="89"/>
    </location>
</feature>
<protein>
    <submittedName>
        <fullName evidence="11">DEAD/DEAH box helicase</fullName>
    </submittedName>
</protein>
<dbReference type="SMART" id="SM00490">
    <property type="entry name" value="HELICc"/>
    <property type="match status" value="1"/>
</dbReference>
<keyword evidence="1" id="KW-0547">Nucleotide-binding</keyword>
<dbReference type="Pfam" id="PF00270">
    <property type="entry name" value="DEAD"/>
    <property type="match status" value="1"/>
</dbReference>
<keyword evidence="3 11" id="KW-0347">Helicase</keyword>
<dbReference type="PROSITE" id="PS51195">
    <property type="entry name" value="Q_MOTIF"/>
    <property type="match status" value="1"/>
</dbReference>
<feature type="region of interest" description="Disordered" evidence="7">
    <location>
        <begin position="440"/>
        <end position="517"/>
    </location>
</feature>
<dbReference type="GO" id="GO:0003724">
    <property type="term" value="F:RNA helicase activity"/>
    <property type="evidence" value="ECO:0007669"/>
    <property type="project" value="InterPro"/>
</dbReference>
<evidence type="ECO:0000256" key="3">
    <source>
        <dbReference type="ARBA" id="ARBA00022806"/>
    </source>
</evidence>
<feature type="domain" description="Helicase C-terminal" evidence="9">
    <location>
        <begin position="289"/>
        <end position="445"/>
    </location>
</feature>
<dbReference type="GO" id="GO:0005829">
    <property type="term" value="C:cytosol"/>
    <property type="evidence" value="ECO:0007669"/>
    <property type="project" value="TreeGrafter"/>
</dbReference>
<organism evidence="11 12">
    <name type="scientific">Kineosporia babensis</name>
    <dbReference type="NCBI Taxonomy" id="499548"/>
    <lineage>
        <taxon>Bacteria</taxon>
        <taxon>Bacillati</taxon>
        <taxon>Actinomycetota</taxon>
        <taxon>Actinomycetes</taxon>
        <taxon>Kineosporiales</taxon>
        <taxon>Kineosporiaceae</taxon>
        <taxon>Kineosporia</taxon>
    </lineage>
</organism>
<keyword evidence="4" id="KW-0067">ATP-binding</keyword>
<dbReference type="RefSeq" id="WP_231449537.1">
    <property type="nucleotide sequence ID" value="NZ_JAJOMB010000033.1"/>
</dbReference>
<evidence type="ECO:0000256" key="7">
    <source>
        <dbReference type="SAM" id="MobiDB-lite"/>
    </source>
</evidence>
<dbReference type="SUPFAM" id="SSF52540">
    <property type="entry name" value="P-loop containing nucleoside triphosphate hydrolases"/>
    <property type="match status" value="1"/>
</dbReference>
<comment type="caution">
    <text evidence="11">The sequence shown here is derived from an EMBL/GenBank/DDBJ whole genome shotgun (WGS) entry which is preliminary data.</text>
</comment>
<evidence type="ECO:0000259" key="8">
    <source>
        <dbReference type="PROSITE" id="PS51192"/>
    </source>
</evidence>
<dbReference type="GO" id="GO:0005524">
    <property type="term" value="F:ATP binding"/>
    <property type="evidence" value="ECO:0007669"/>
    <property type="project" value="UniProtKB-KW"/>
</dbReference>
<feature type="compositionally biased region" description="Gly residues" evidence="7">
    <location>
        <begin position="463"/>
        <end position="483"/>
    </location>
</feature>
<dbReference type="EMBL" id="JAJOMB010000033">
    <property type="protein sequence ID" value="MCD5316686.1"/>
    <property type="molecule type" value="Genomic_DNA"/>
</dbReference>
<evidence type="ECO:0000256" key="2">
    <source>
        <dbReference type="ARBA" id="ARBA00022801"/>
    </source>
</evidence>
<sequence length="517" mass="54531">MPYTSDRPRTSSSRFGGNSRRSGGRPGGPRRSSGRPRPQAGPSPLEQALIAAAEAPAPAEQSFAELGLPRQLVSALAGEGMDKPFAIQTRVLPDALAKRDVLGRAQTGSGKTLAFGIPVLARLAAEPKQRVAATPRAVILVPTRELARQVNEALNPLARPLGLRVTTVVGGLSISRQMDALRRGVDVVVATPGRLIDLMDRRAADLSQIEISVLDEADHMADLGFLPAVRRILDATPADAQRLLLSATLDGGVDKLVTEYLTDPAFHAVKPTTDAATAMDHKVFSMSGPAEKLLVASEIAVRPARTIFFVRTKHGADRLARQLSRAGAEATAIHGNLNQNQRQRALDAFAAGSPRVLVATDVAARGIHVDDVDLVVHYDLPGDHKDYLHRSGRTARAGARGTVVAFTEPGQNREINRLHRDASVTATTDSVHPGHAVVRELAESGEPIEVRPIPQRSAERRGGGGGGQRRRSGGGGGGYNGGGGHREGGAPRGNGAGRGRPSSGRPNRAPRQQAPAN</sequence>
<dbReference type="GO" id="GO:0003676">
    <property type="term" value="F:nucleic acid binding"/>
    <property type="evidence" value="ECO:0007669"/>
    <property type="project" value="InterPro"/>
</dbReference>
<feature type="region of interest" description="Disordered" evidence="7">
    <location>
        <begin position="1"/>
        <end position="43"/>
    </location>
</feature>
<evidence type="ECO:0000313" key="11">
    <source>
        <dbReference type="EMBL" id="MCD5316686.1"/>
    </source>
</evidence>
<feature type="compositionally biased region" description="Low complexity" evidence="7">
    <location>
        <begin position="11"/>
        <end position="21"/>
    </location>
</feature>
<evidence type="ECO:0000256" key="1">
    <source>
        <dbReference type="ARBA" id="ARBA00022741"/>
    </source>
</evidence>
<dbReference type="InterPro" id="IPR001650">
    <property type="entry name" value="Helicase_C-like"/>
</dbReference>